<name>A0A6P4ET27_DRORH</name>
<evidence type="ECO:0000256" key="4">
    <source>
        <dbReference type="SAM" id="MobiDB-lite"/>
    </source>
</evidence>
<evidence type="ECO:0000256" key="1">
    <source>
        <dbReference type="ARBA" id="ARBA00022723"/>
    </source>
</evidence>
<dbReference type="InterPro" id="IPR011992">
    <property type="entry name" value="EF-hand-dom_pair"/>
</dbReference>
<dbReference type="PANTHER" id="PTHR13025">
    <property type="entry name" value="EF-HAND DOMAIN-CONTAINING PROTEIN D"/>
    <property type="match status" value="1"/>
</dbReference>
<dbReference type="OMA" id="MNFCQFL"/>
<evidence type="ECO:0000259" key="5">
    <source>
        <dbReference type="PROSITE" id="PS50222"/>
    </source>
</evidence>
<feature type="region of interest" description="Disordered" evidence="4">
    <location>
        <begin position="147"/>
        <end position="166"/>
    </location>
</feature>
<dbReference type="InterPro" id="IPR040365">
    <property type="entry name" value="EFHD1/2"/>
</dbReference>
<dbReference type="AlphaFoldDB" id="A0A6P4ET27"/>
<dbReference type="InterPro" id="IPR002048">
    <property type="entry name" value="EF_hand_dom"/>
</dbReference>
<dbReference type="RefSeq" id="XP_016976301.1">
    <property type="nucleotide sequence ID" value="XM_017120812.1"/>
</dbReference>
<sequence>MSEAFGVGDEFEIPAATLNKSQTSLRNFLKIEIEKLLKVEDCYEVDTKPQSPELAEEDFRVPVEAENILVALEEAEYTKELEKSEETEDPNDIKLTQELCSLEEEELTSGSSFTSCCSYKYIRQSILKRELPDASTVSLDSGVEIALTDPNNNQQQDKLEKEPYSGEDLKENSSYVKVVMEQRSIILTPEGSDGDYEISLEEVQQRFSAWFNRSEIESAFSSFMQVDEDLDGYISLTELKRFLEILQMPQTHLAVKNVMTHVVGNHEERMNFCQVLLVHGTLMHRMELRKWTLQDRDNQRLATSQAVDVSQVGVSGAKLFFEAKIALQTEPLHLNSAQPVARIPVNNSQDSKCTNCKREQFKSAAAIFKKLESEQ</sequence>
<dbReference type="GO" id="GO:0005509">
    <property type="term" value="F:calcium ion binding"/>
    <property type="evidence" value="ECO:0007669"/>
    <property type="project" value="InterPro"/>
</dbReference>
<keyword evidence="3" id="KW-0106">Calcium</keyword>
<evidence type="ECO:0000313" key="6">
    <source>
        <dbReference type="RefSeq" id="XP_016976301.1"/>
    </source>
</evidence>
<proteinExistence type="predicted"/>
<feature type="domain" description="EF-hand" evidence="5">
    <location>
        <begin position="214"/>
        <end position="249"/>
    </location>
</feature>
<evidence type="ECO:0000256" key="3">
    <source>
        <dbReference type="ARBA" id="ARBA00022837"/>
    </source>
</evidence>
<dbReference type="PROSITE" id="PS50222">
    <property type="entry name" value="EF_HAND_2"/>
    <property type="match status" value="1"/>
</dbReference>
<protein>
    <submittedName>
        <fullName evidence="6">Uncharacterized protein LOC108042489 isoform X1</fullName>
    </submittedName>
</protein>
<reference evidence="6" key="1">
    <citation type="submission" date="2025-08" db="UniProtKB">
        <authorList>
            <consortium name="RefSeq"/>
        </authorList>
    </citation>
    <scope>IDENTIFICATION</scope>
</reference>
<accession>A0A6P4ET27</accession>
<dbReference type="GeneID" id="108042489"/>
<keyword evidence="1" id="KW-0479">Metal-binding</keyword>
<organism evidence="6">
    <name type="scientific">Drosophila rhopaloa</name>
    <name type="common">Fruit fly</name>
    <dbReference type="NCBI Taxonomy" id="1041015"/>
    <lineage>
        <taxon>Eukaryota</taxon>
        <taxon>Metazoa</taxon>
        <taxon>Ecdysozoa</taxon>
        <taxon>Arthropoda</taxon>
        <taxon>Hexapoda</taxon>
        <taxon>Insecta</taxon>
        <taxon>Pterygota</taxon>
        <taxon>Neoptera</taxon>
        <taxon>Endopterygota</taxon>
        <taxon>Diptera</taxon>
        <taxon>Brachycera</taxon>
        <taxon>Muscomorpha</taxon>
        <taxon>Ephydroidea</taxon>
        <taxon>Drosophilidae</taxon>
        <taxon>Drosophila</taxon>
        <taxon>Sophophora</taxon>
    </lineage>
</organism>
<keyword evidence="2" id="KW-0677">Repeat</keyword>
<evidence type="ECO:0000256" key="2">
    <source>
        <dbReference type="ARBA" id="ARBA00022737"/>
    </source>
</evidence>
<dbReference type="PANTHER" id="PTHR13025:SF6">
    <property type="entry name" value="EF-HAND DOMAIN-CONTAINING PROTEIN-RELATED"/>
    <property type="match status" value="1"/>
</dbReference>
<dbReference type="RefSeq" id="XP_016976301.2">
    <property type="nucleotide sequence ID" value="XM_017120812.2"/>
</dbReference>
<feature type="compositionally biased region" description="Basic and acidic residues" evidence="4">
    <location>
        <begin position="157"/>
        <end position="166"/>
    </location>
</feature>
<dbReference type="OrthoDB" id="6572480at2759"/>
<dbReference type="SUPFAM" id="SSF47473">
    <property type="entry name" value="EF-hand"/>
    <property type="match status" value="1"/>
</dbReference>
<gene>
    <name evidence="6" type="primary">LOC108042489</name>
</gene>
<dbReference type="Gene3D" id="1.10.238.10">
    <property type="entry name" value="EF-hand"/>
    <property type="match status" value="1"/>
</dbReference>